<evidence type="ECO:0000313" key="3">
    <source>
        <dbReference type="Proteomes" id="UP000267251"/>
    </source>
</evidence>
<feature type="region of interest" description="Disordered" evidence="1">
    <location>
        <begin position="17"/>
        <end position="36"/>
    </location>
</feature>
<dbReference type="AlphaFoldDB" id="A0A4P9Y6A0"/>
<evidence type="ECO:0000256" key="1">
    <source>
        <dbReference type="SAM" id="MobiDB-lite"/>
    </source>
</evidence>
<dbReference type="OrthoDB" id="10584860at2759"/>
<name>A0A4P9Y6A0_9FUNG</name>
<protein>
    <submittedName>
        <fullName evidence="2">Uncharacterized protein</fullName>
    </submittedName>
</protein>
<sequence>MEYDALLAQQQGKDRYEGIHQDRFPKHTTGPSNPNTTAPSALMLFRLYSALSQSSLCSMNPLRPSRTCRSVSLPRLNALSFLLFFLLLSTTLALTSEPSKEVDESALSHSTSEEQPLLVSPKRRSPFRFVRKKWGNRPLFKGKRLFGRKPSKVPQLAREMIDGPAASSSSRSSTQRSSAVFRNIDAYIPKLVEPLPPDQRLGFSMTPVALENPARQVRRAFLILHDAILRALRGLVGTDITSRIRHGPSLQCLYDPYYVVQQWKKKEEKLQPIPYNNSKQWLEFMDHQENPIQAYSYAWNPNHFLHQRFFPSKSWYSRFLRPFLLGHPLRTFKGRIKWASRILYKHLNIVFDSNSFLSGVQMVPAAATSLRRMNCTAVVHARTRQVLVVDGVVGSTLLPDGEHLNKCNTKTMIGSGVKTKNPDTAWTDRKSAGKIATALIVSFLNLYQEVEAVRRIIHSVDSSTVGKEQDESLLRQIKDRSSLETLPLLTYPAYQDELAKRKAFANMDGAAPWADYEATSITPGNLHDLGEPDARWSRYQKGCIELEDIKKKRIQKFMQSWAREGKEHRLFTALATALKKKKLE</sequence>
<gene>
    <name evidence="2" type="ORF">BJ684DRAFT_15079</name>
</gene>
<reference evidence="3" key="1">
    <citation type="journal article" date="2018" name="Nat. Microbiol.">
        <title>Leveraging single-cell genomics to expand the fungal tree of life.</title>
        <authorList>
            <person name="Ahrendt S.R."/>
            <person name="Quandt C.A."/>
            <person name="Ciobanu D."/>
            <person name="Clum A."/>
            <person name="Salamov A."/>
            <person name="Andreopoulos B."/>
            <person name="Cheng J.F."/>
            <person name="Woyke T."/>
            <person name="Pelin A."/>
            <person name="Henrissat B."/>
            <person name="Reynolds N.K."/>
            <person name="Benny G.L."/>
            <person name="Smith M.E."/>
            <person name="James T.Y."/>
            <person name="Grigoriev I.V."/>
        </authorList>
    </citation>
    <scope>NUCLEOTIDE SEQUENCE [LARGE SCALE GENOMIC DNA]</scope>
</reference>
<evidence type="ECO:0000313" key="2">
    <source>
        <dbReference type="EMBL" id="RKP14606.1"/>
    </source>
</evidence>
<organism evidence="2 3">
    <name type="scientific">Piptocephalis cylindrospora</name>
    <dbReference type="NCBI Taxonomy" id="1907219"/>
    <lineage>
        <taxon>Eukaryota</taxon>
        <taxon>Fungi</taxon>
        <taxon>Fungi incertae sedis</taxon>
        <taxon>Zoopagomycota</taxon>
        <taxon>Zoopagomycotina</taxon>
        <taxon>Zoopagomycetes</taxon>
        <taxon>Zoopagales</taxon>
        <taxon>Piptocephalidaceae</taxon>
        <taxon>Piptocephalis</taxon>
    </lineage>
</organism>
<dbReference type="EMBL" id="KZ987813">
    <property type="protein sequence ID" value="RKP14606.1"/>
    <property type="molecule type" value="Genomic_DNA"/>
</dbReference>
<accession>A0A4P9Y6A0</accession>
<keyword evidence="3" id="KW-1185">Reference proteome</keyword>
<proteinExistence type="predicted"/>
<dbReference type="Proteomes" id="UP000267251">
    <property type="component" value="Unassembled WGS sequence"/>
</dbReference>